<evidence type="ECO:0000313" key="10">
    <source>
        <dbReference type="EMBL" id="MCP1673792.1"/>
    </source>
</evidence>
<dbReference type="PANTHER" id="PTHR48111">
    <property type="entry name" value="REGULATOR OF RPOS"/>
    <property type="match status" value="1"/>
</dbReference>
<dbReference type="SUPFAM" id="SSF52172">
    <property type="entry name" value="CheY-like"/>
    <property type="match status" value="1"/>
</dbReference>
<dbReference type="PROSITE" id="PS50110">
    <property type="entry name" value="RESPONSE_REGULATORY"/>
    <property type="match status" value="1"/>
</dbReference>
<keyword evidence="3" id="KW-0805">Transcription regulation</keyword>
<dbReference type="Gene3D" id="3.40.50.2300">
    <property type="match status" value="1"/>
</dbReference>
<gene>
    <name evidence="10" type="ORF">J2T57_000891</name>
</gene>
<feature type="DNA-binding region" description="OmpR/PhoB-type" evidence="7">
    <location>
        <begin position="124"/>
        <end position="222"/>
    </location>
</feature>
<dbReference type="PANTHER" id="PTHR48111:SF71">
    <property type="entry name" value="TRANSCRIPTIONAL REGULATORY PROTEIN PHOP"/>
    <property type="match status" value="1"/>
</dbReference>
<proteinExistence type="predicted"/>
<evidence type="ECO:0000256" key="6">
    <source>
        <dbReference type="PROSITE-ProRule" id="PRU00169"/>
    </source>
</evidence>
<dbReference type="PROSITE" id="PS51755">
    <property type="entry name" value="OMPR_PHOB"/>
    <property type="match status" value="1"/>
</dbReference>
<reference evidence="10" key="1">
    <citation type="submission" date="2022-03" db="EMBL/GenBank/DDBJ databases">
        <title>Genomic Encyclopedia of Type Strains, Phase III (KMG-III): the genomes of soil and plant-associated and newly described type strains.</title>
        <authorList>
            <person name="Whitman W."/>
        </authorList>
    </citation>
    <scope>NUCLEOTIDE SEQUENCE</scope>
    <source>
        <strain evidence="10">ANL 6-2</strain>
    </source>
</reference>
<dbReference type="GO" id="GO:0000976">
    <property type="term" value="F:transcription cis-regulatory region binding"/>
    <property type="evidence" value="ECO:0007669"/>
    <property type="project" value="TreeGrafter"/>
</dbReference>
<dbReference type="SUPFAM" id="SSF46894">
    <property type="entry name" value="C-terminal effector domain of the bipartite response regulators"/>
    <property type="match status" value="1"/>
</dbReference>
<evidence type="ECO:0000256" key="4">
    <source>
        <dbReference type="ARBA" id="ARBA00023125"/>
    </source>
</evidence>
<keyword evidence="11" id="KW-1185">Reference proteome</keyword>
<dbReference type="FunFam" id="3.40.50.2300:FF:000002">
    <property type="entry name" value="DNA-binding response regulator PhoP"/>
    <property type="match status" value="1"/>
</dbReference>
<evidence type="ECO:0000256" key="5">
    <source>
        <dbReference type="ARBA" id="ARBA00023163"/>
    </source>
</evidence>
<dbReference type="GO" id="GO:0005829">
    <property type="term" value="C:cytosol"/>
    <property type="evidence" value="ECO:0007669"/>
    <property type="project" value="TreeGrafter"/>
</dbReference>
<accession>A0AAE3KF77</accession>
<dbReference type="InterPro" id="IPR001867">
    <property type="entry name" value="OmpR/PhoB-type_DNA-bd"/>
</dbReference>
<dbReference type="Pfam" id="PF00486">
    <property type="entry name" value="Trans_reg_C"/>
    <property type="match status" value="1"/>
</dbReference>
<dbReference type="GO" id="GO:0032993">
    <property type="term" value="C:protein-DNA complex"/>
    <property type="evidence" value="ECO:0007669"/>
    <property type="project" value="TreeGrafter"/>
</dbReference>
<evidence type="ECO:0000313" key="11">
    <source>
        <dbReference type="Proteomes" id="UP001205843"/>
    </source>
</evidence>
<dbReference type="SMART" id="SM00448">
    <property type="entry name" value="REC"/>
    <property type="match status" value="1"/>
</dbReference>
<evidence type="ECO:0000259" key="8">
    <source>
        <dbReference type="PROSITE" id="PS50110"/>
    </source>
</evidence>
<dbReference type="AlphaFoldDB" id="A0AAE3KF77"/>
<dbReference type="InterPro" id="IPR039420">
    <property type="entry name" value="WalR-like"/>
</dbReference>
<keyword evidence="4 7" id="KW-0238">DNA-binding</keyword>
<dbReference type="RefSeq" id="WP_253474820.1">
    <property type="nucleotide sequence ID" value="NZ_JALJXV010000002.1"/>
</dbReference>
<dbReference type="InterPro" id="IPR036388">
    <property type="entry name" value="WH-like_DNA-bd_sf"/>
</dbReference>
<dbReference type="GO" id="GO:0000156">
    <property type="term" value="F:phosphorelay response regulator activity"/>
    <property type="evidence" value="ECO:0007669"/>
    <property type="project" value="TreeGrafter"/>
</dbReference>
<keyword evidence="5" id="KW-0804">Transcription</keyword>
<dbReference type="SMART" id="SM00862">
    <property type="entry name" value="Trans_reg_C"/>
    <property type="match status" value="1"/>
</dbReference>
<name>A0AAE3KF77_9GAMM</name>
<feature type="modified residue" description="4-aspartylphosphate" evidence="6">
    <location>
        <position position="51"/>
    </location>
</feature>
<dbReference type="Proteomes" id="UP001205843">
    <property type="component" value="Unassembled WGS sequence"/>
</dbReference>
<dbReference type="InterPro" id="IPR001789">
    <property type="entry name" value="Sig_transdc_resp-reg_receiver"/>
</dbReference>
<evidence type="ECO:0000256" key="3">
    <source>
        <dbReference type="ARBA" id="ARBA00023015"/>
    </source>
</evidence>
<keyword evidence="2" id="KW-0902">Two-component regulatory system</keyword>
<dbReference type="GO" id="GO:0006355">
    <property type="term" value="P:regulation of DNA-templated transcription"/>
    <property type="evidence" value="ECO:0007669"/>
    <property type="project" value="InterPro"/>
</dbReference>
<evidence type="ECO:0000259" key="9">
    <source>
        <dbReference type="PROSITE" id="PS51755"/>
    </source>
</evidence>
<protein>
    <submittedName>
        <fullName evidence="10">Two-component system response regulator PhoP</fullName>
    </submittedName>
</protein>
<keyword evidence="1 6" id="KW-0597">Phosphoprotein</keyword>
<dbReference type="InterPro" id="IPR016032">
    <property type="entry name" value="Sig_transdc_resp-reg_C-effctor"/>
</dbReference>
<evidence type="ECO:0000256" key="7">
    <source>
        <dbReference type="PROSITE-ProRule" id="PRU01091"/>
    </source>
</evidence>
<sequence>MRLLIVEDEAALREQIHQRLSSEGFVVDLAEDGDTGLHLATDYPVDLAIVDLGLPGRSGLELIRELRGKGSRLPVLILTARDGWQDRVIGLESGADDYLTKPFHFEELLARVNALLRRSAGWAHPELPFGPYRLHTANKQLSFDGEDIPLTAYEYRLLEYLAFRPGQVVSKQDLTEHLYPDEADRDSNVIEVFIRRLRQKLDPDSTLQPIVTHRGLGYSLRQADHDEGS</sequence>
<dbReference type="Pfam" id="PF00072">
    <property type="entry name" value="Response_reg"/>
    <property type="match status" value="1"/>
</dbReference>
<feature type="domain" description="OmpR/PhoB-type" evidence="9">
    <location>
        <begin position="124"/>
        <end position="222"/>
    </location>
</feature>
<comment type="caution">
    <text evidence="10">The sequence shown here is derived from an EMBL/GenBank/DDBJ whole genome shotgun (WGS) entry which is preliminary data.</text>
</comment>
<dbReference type="InterPro" id="IPR011006">
    <property type="entry name" value="CheY-like_superfamily"/>
</dbReference>
<organism evidence="10 11">
    <name type="scientific">Natronocella acetinitrilica</name>
    <dbReference type="NCBI Taxonomy" id="414046"/>
    <lineage>
        <taxon>Bacteria</taxon>
        <taxon>Pseudomonadati</taxon>
        <taxon>Pseudomonadota</taxon>
        <taxon>Gammaproteobacteria</taxon>
        <taxon>Chromatiales</taxon>
        <taxon>Ectothiorhodospiraceae</taxon>
        <taxon>Natronocella</taxon>
    </lineage>
</organism>
<dbReference type="Gene3D" id="1.10.10.10">
    <property type="entry name" value="Winged helix-like DNA-binding domain superfamily/Winged helix DNA-binding domain"/>
    <property type="match status" value="1"/>
</dbReference>
<dbReference type="CDD" id="cd00383">
    <property type="entry name" value="trans_reg_C"/>
    <property type="match status" value="1"/>
</dbReference>
<evidence type="ECO:0000256" key="1">
    <source>
        <dbReference type="ARBA" id="ARBA00022553"/>
    </source>
</evidence>
<evidence type="ECO:0000256" key="2">
    <source>
        <dbReference type="ARBA" id="ARBA00023012"/>
    </source>
</evidence>
<dbReference type="EMBL" id="JALJXV010000002">
    <property type="protein sequence ID" value="MCP1673792.1"/>
    <property type="molecule type" value="Genomic_DNA"/>
</dbReference>
<dbReference type="Gene3D" id="6.10.250.690">
    <property type="match status" value="1"/>
</dbReference>
<feature type="domain" description="Response regulatory" evidence="8">
    <location>
        <begin position="2"/>
        <end position="116"/>
    </location>
</feature>